<proteinExistence type="predicted"/>
<keyword evidence="1" id="KW-1133">Transmembrane helix</keyword>
<feature type="transmembrane region" description="Helical" evidence="1">
    <location>
        <begin position="132"/>
        <end position="153"/>
    </location>
</feature>
<accession>A0A836IMX1</accession>
<keyword evidence="1" id="KW-0812">Transmembrane</keyword>
<keyword evidence="3" id="KW-1185">Reference proteome</keyword>
<dbReference type="OrthoDB" id="60858at2759"/>
<dbReference type="RefSeq" id="XP_067756084.1">
    <property type="nucleotide sequence ID" value="XM_067899294.1"/>
</dbReference>
<comment type="caution">
    <text evidence="2">The sequence shown here is derived from an EMBL/GenBank/DDBJ whole genome shotgun (WGS) entry which is preliminary data.</text>
</comment>
<keyword evidence="1" id="KW-0472">Membrane</keyword>
<dbReference type="PANTHER" id="PTHR37919">
    <property type="entry name" value="PROTEIN CBG05606"/>
    <property type="match status" value="1"/>
</dbReference>
<dbReference type="PANTHER" id="PTHR37919:SF2">
    <property type="entry name" value="EXPERA DOMAIN-CONTAINING PROTEIN"/>
    <property type="match status" value="1"/>
</dbReference>
<evidence type="ECO:0000313" key="3">
    <source>
        <dbReference type="Proteomes" id="UP000674318"/>
    </source>
</evidence>
<evidence type="ECO:0008006" key="4">
    <source>
        <dbReference type="Google" id="ProtNLM"/>
    </source>
</evidence>
<dbReference type="AlphaFoldDB" id="A0A836IMX1"/>
<feature type="transmembrane region" description="Helical" evidence="1">
    <location>
        <begin position="66"/>
        <end position="90"/>
    </location>
</feature>
<dbReference type="EMBL" id="JAFJZO010000027">
    <property type="protein sequence ID" value="KAG5501461.1"/>
    <property type="molecule type" value="Genomic_DNA"/>
</dbReference>
<protein>
    <recommendedName>
        <fullName evidence="4">EXPERA domain-containing protein</fullName>
    </recommendedName>
</protein>
<gene>
    <name evidence="2" type="ORF">JKF63_03290</name>
</gene>
<evidence type="ECO:0000256" key="1">
    <source>
        <dbReference type="SAM" id="Phobius"/>
    </source>
</evidence>
<evidence type="ECO:0000313" key="2">
    <source>
        <dbReference type="EMBL" id="KAG5501461.1"/>
    </source>
</evidence>
<dbReference type="KEGG" id="phet:94289371"/>
<dbReference type="GeneID" id="94289371"/>
<organism evidence="2 3">
    <name type="scientific">Porcisia hertigi</name>
    <dbReference type="NCBI Taxonomy" id="2761500"/>
    <lineage>
        <taxon>Eukaryota</taxon>
        <taxon>Discoba</taxon>
        <taxon>Euglenozoa</taxon>
        <taxon>Kinetoplastea</taxon>
        <taxon>Metakinetoplastina</taxon>
        <taxon>Trypanosomatida</taxon>
        <taxon>Trypanosomatidae</taxon>
        <taxon>Leishmaniinae</taxon>
        <taxon>Porcisia</taxon>
    </lineage>
</organism>
<reference evidence="2 3" key="1">
    <citation type="submission" date="2021-02" db="EMBL/GenBank/DDBJ databases">
        <title>Porcisia hertigi Genome sequencing and assembly.</title>
        <authorList>
            <person name="Almutairi H."/>
            <person name="Gatherer D."/>
        </authorList>
    </citation>
    <scope>NUCLEOTIDE SEQUENCE [LARGE SCALE GENOMIC DNA]</scope>
    <source>
        <strain evidence="2 3">C119</strain>
    </source>
</reference>
<sequence>MPQATLSLLAKVWFLAVTPICVVDSIFVFTRAKSVHQPHPLAEMVPFKYWTIYAQYDRRYAANDDVFVVVQSLLNLLEVTMGLFVVLLAFCNARNLSIKLAMIVSVMTLYKTLCYVLVDFAEGGKYTRHNTLFELSALVIAPLSVWIIVPAIIICQCSRALSVANVPGPSKSRAYAYQNNQQQKQQGNVNTQGKKRN</sequence>
<name>A0A836IMX1_9TRYP</name>
<dbReference type="Proteomes" id="UP000674318">
    <property type="component" value="Unassembled WGS sequence"/>
</dbReference>
<feature type="transmembrane region" description="Helical" evidence="1">
    <location>
        <begin position="12"/>
        <end position="30"/>
    </location>
</feature>
<feature type="transmembrane region" description="Helical" evidence="1">
    <location>
        <begin position="96"/>
        <end position="120"/>
    </location>
</feature>